<dbReference type="NCBIfam" id="TIGR02464">
    <property type="entry name" value="ribofla_fusion"/>
    <property type="match status" value="1"/>
</dbReference>
<reference evidence="4 5" key="1">
    <citation type="submission" date="2016-05" db="EMBL/GenBank/DDBJ databases">
        <title>Microbial solvent formation.</title>
        <authorList>
            <person name="Poehlein A."/>
            <person name="Montoya Solano J.D."/>
            <person name="Flitsch S."/>
            <person name="Krabben P."/>
            <person name="Duerre P."/>
            <person name="Daniel R."/>
        </authorList>
    </citation>
    <scope>NUCLEOTIDE SEQUENCE [LARGE SCALE GENOMIC DNA]</scope>
    <source>
        <strain evidence="4 5">L1-8</strain>
    </source>
</reference>
<evidence type="ECO:0000256" key="1">
    <source>
        <dbReference type="ARBA" id="ARBA00000022"/>
    </source>
</evidence>
<dbReference type="Gene3D" id="1.10.357.40">
    <property type="entry name" value="YbiA-like"/>
    <property type="match status" value="1"/>
</dbReference>
<gene>
    <name evidence="4" type="primary">ybiA</name>
    <name evidence="4" type="ORF">CLOSAC_33920</name>
</gene>
<protein>
    <submittedName>
        <fullName evidence="4">Swarming motility protein YbiA</fullName>
    </submittedName>
</protein>
<dbReference type="SUPFAM" id="SSF143990">
    <property type="entry name" value="YbiA-like"/>
    <property type="match status" value="1"/>
</dbReference>
<dbReference type="EMBL" id="LZYZ01000007">
    <property type="protein sequence ID" value="OOM09112.1"/>
    <property type="molecule type" value="Genomic_DNA"/>
</dbReference>
<evidence type="ECO:0000256" key="2">
    <source>
        <dbReference type="ARBA" id="ARBA00000751"/>
    </source>
</evidence>
<organism evidence="4 5">
    <name type="scientific">Clostridium saccharobutylicum</name>
    <dbReference type="NCBI Taxonomy" id="169679"/>
    <lineage>
        <taxon>Bacteria</taxon>
        <taxon>Bacillati</taxon>
        <taxon>Bacillota</taxon>
        <taxon>Clostridia</taxon>
        <taxon>Eubacteriales</taxon>
        <taxon>Clostridiaceae</taxon>
        <taxon>Clostridium</taxon>
    </lineage>
</organism>
<dbReference type="Proteomes" id="UP000191154">
    <property type="component" value="Unassembled WGS sequence"/>
</dbReference>
<dbReference type="CDD" id="cd15457">
    <property type="entry name" value="NADAR"/>
    <property type="match status" value="1"/>
</dbReference>
<feature type="domain" description="NADAR" evidence="3">
    <location>
        <begin position="21"/>
        <end position="179"/>
    </location>
</feature>
<proteinExistence type="predicted"/>
<dbReference type="AlphaFoldDB" id="A0A1S8MY58"/>
<evidence type="ECO:0000259" key="3">
    <source>
        <dbReference type="Pfam" id="PF08719"/>
    </source>
</evidence>
<name>A0A1S8MY58_CLOSA</name>
<comment type="caution">
    <text evidence="4">The sequence shown here is derived from an EMBL/GenBank/DDBJ whole genome shotgun (WGS) entry which is preliminary data.</text>
</comment>
<comment type="catalytic activity">
    <reaction evidence="1">
        <text>5-amino-6-(5-phospho-D-ribosylamino)uracil + H2O = 5,6-diaminouracil + D-ribose 5-phosphate</text>
        <dbReference type="Rhea" id="RHEA:55020"/>
        <dbReference type="ChEBI" id="CHEBI:15377"/>
        <dbReference type="ChEBI" id="CHEBI:46252"/>
        <dbReference type="ChEBI" id="CHEBI:58453"/>
        <dbReference type="ChEBI" id="CHEBI:78346"/>
    </reaction>
</comment>
<dbReference type="InterPro" id="IPR012816">
    <property type="entry name" value="NADAR"/>
</dbReference>
<dbReference type="STRING" id="169679.CSACC_26060"/>
<evidence type="ECO:0000313" key="5">
    <source>
        <dbReference type="Proteomes" id="UP000191154"/>
    </source>
</evidence>
<dbReference type="RefSeq" id="WP_077866455.1">
    <property type="nucleotide sequence ID" value="NZ_LZYZ01000007.1"/>
</dbReference>
<evidence type="ECO:0000313" key="4">
    <source>
        <dbReference type="EMBL" id="OOM09112.1"/>
    </source>
</evidence>
<sequence length="180" mass="21287">MYGIKDVQANFRADEQLEYIYFWGHQKTLNGTITKTCLSQWYQEPFEMNNFTYQCAEQYMMAEKARIFKDEQALDKILKAYHPNQMKLIGKNIKNFDLQIWNEVKFDIVKIANLGKFSQNYKLKKYLRSTKNKILVQANPHDKVWGIGLSEKDCLSQNPLCWNGENLLGFVLMKVREILL</sequence>
<accession>A0A1S8MY58</accession>
<dbReference type="Pfam" id="PF08719">
    <property type="entry name" value="NADAR"/>
    <property type="match status" value="1"/>
</dbReference>
<dbReference type="InterPro" id="IPR037238">
    <property type="entry name" value="YbiA-like_sf"/>
</dbReference>
<comment type="catalytic activity">
    <reaction evidence="2">
        <text>2,5-diamino-6-hydroxy-4-(5-phosphoribosylamino)-pyrimidine + H2O = 2,5,6-triamino-4-hydroxypyrimidine + D-ribose 5-phosphate</text>
        <dbReference type="Rhea" id="RHEA:23436"/>
        <dbReference type="ChEBI" id="CHEBI:15377"/>
        <dbReference type="ChEBI" id="CHEBI:58614"/>
        <dbReference type="ChEBI" id="CHEBI:78346"/>
        <dbReference type="ChEBI" id="CHEBI:137796"/>
    </reaction>
</comment>